<feature type="domain" description="Transposase IS204/IS1001/IS1096/IS1165 zinc-finger" evidence="3">
    <location>
        <begin position="46"/>
        <end position="90"/>
    </location>
</feature>
<reference evidence="4 5" key="1">
    <citation type="journal article" date="2018" name="Int. J. Syst. Evol. Microbiol.">
        <title>Bifidobacterium callitrichidarum sp. nov. from the faeces of the emperor tamarin (Saguinus imperator).</title>
        <authorList>
            <person name="Modesto M."/>
            <person name="Michelini S."/>
            <person name="Sansosti M.C."/>
            <person name="De Filippo C."/>
            <person name="Cavalieri D."/>
            <person name="Qvirist L."/>
            <person name="Andlid T."/>
            <person name="Spiezio C."/>
            <person name="Sandri C."/>
            <person name="Pascarelli S."/>
            <person name="Sgorbati B."/>
            <person name="Mattarelli P."/>
        </authorList>
    </citation>
    <scope>NUCLEOTIDE SEQUENCE [LARGE SCALE GENOMIC DNA]</scope>
    <source>
        <strain evidence="4 5">TRI 5</strain>
    </source>
</reference>
<feature type="region of interest" description="Disordered" evidence="1">
    <location>
        <begin position="435"/>
        <end position="464"/>
    </location>
</feature>
<dbReference type="AlphaFoldDB" id="A0A2U2MYB6"/>
<comment type="caution">
    <text evidence="4">The sequence shown here is derived from an EMBL/GenBank/DDBJ whole genome shotgun (WGS) entry which is preliminary data.</text>
</comment>
<dbReference type="Pfam" id="PF14690">
    <property type="entry name" value="Zn_ribbon_ISL3"/>
    <property type="match status" value="1"/>
</dbReference>
<organism evidence="4 5">
    <name type="scientific">Bifidobacterium callitrichidarum</name>
    <dbReference type="NCBI Taxonomy" id="2052941"/>
    <lineage>
        <taxon>Bacteria</taxon>
        <taxon>Bacillati</taxon>
        <taxon>Actinomycetota</taxon>
        <taxon>Actinomycetes</taxon>
        <taxon>Bifidobacteriales</taxon>
        <taxon>Bifidobacteriaceae</taxon>
        <taxon>Bifidobacterium</taxon>
    </lineage>
</organism>
<dbReference type="Pfam" id="PF01610">
    <property type="entry name" value="DDE_Tnp_ISL3"/>
    <property type="match status" value="1"/>
</dbReference>
<dbReference type="PANTHER" id="PTHR33498">
    <property type="entry name" value="TRANSPOSASE FOR INSERTION SEQUENCE ELEMENT IS1557"/>
    <property type="match status" value="1"/>
</dbReference>
<evidence type="ECO:0000313" key="5">
    <source>
        <dbReference type="Proteomes" id="UP000245876"/>
    </source>
</evidence>
<protein>
    <submittedName>
        <fullName evidence="4">ISL3 family transposase</fullName>
    </submittedName>
</protein>
<evidence type="ECO:0000256" key="1">
    <source>
        <dbReference type="SAM" id="MobiDB-lite"/>
    </source>
</evidence>
<dbReference type="InterPro" id="IPR029261">
    <property type="entry name" value="Transposase_Znf"/>
</dbReference>
<dbReference type="EMBL" id="QFFM01000052">
    <property type="protein sequence ID" value="PWG61719.1"/>
    <property type="molecule type" value="Genomic_DNA"/>
</dbReference>
<dbReference type="InterPro" id="IPR002560">
    <property type="entry name" value="Transposase_DDE"/>
</dbReference>
<evidence type="ECO:0000259" key="2">
    <source>
        <dbReference type="Pfam" id="PF01610"/>
    </source>
</evidence>
<proteinExistence type="predicted"/>
<evidence type="ECO:0000259" key="3">
    <source>
        <dbReference type="Pfam" id="PF14690"/>
    </source>
</evidence>
<dbReference type="Proteomes" id="UP000245876">
    <property type="component" value="Unassembled WGS sequence"/>
</dbReference>
<gene>
    <name evidence="4" type="ORF">DF196_13045</name>
</gene>
<dbReference type="InterPro" id="IPR047951">
    <property type="entry name" value="Transpos_ISL3"/>
</dbReference>
<evidence type="ECO:0000313" key="4">
    <source>
        <dbReference type="EMBL" id="PWG61719.1"/>
    </source>
</evidence>
<sequence>MTANDSGSIVKDLFGIADCELTGTEETIDKGKRVKNIRLAYCGPVPEACGVCGGKTYSHGRRALKIADTPMGGVPTRLIIEFPRRRCSQCNDIWQPDIDGVNQKRMMTSRAYADIAQRSLRTTFRDVAVDYALTHVTVKNVFEEYIRDYDEKLRFRTPAFLGIDEIKIKRIGEVTVITDLEHRTLYDMLNGRNQRTLTEYFMNMPDRDKVMWVCSDMYRPFEKSIATAMPNARWAIDHFHVVMKANEAVDSVRRSLQTTMTKKDRIKTKRGLAYTLKTRRRDLTGEEAEKIRLLRGVDELKPLATAFDVKEDFFDIWDENPTSKRNAQKAFQTWENNIPEGELFDSFRTLAKTVRNFYTQIFQYWDCPIAISNGYTECANRLIRESNMKGRGYSFETLRGRSLYRKTNLLNIINSGGISIGPRILTKGALFTTEAEDESNEEDEWEPFPEPEYEVDETTGEILN</sequence>
<dbReference type="OrthoDB" id="3255666at2"/>
<feature type="domain" description="Transposase IS204/IS1001/IS1096/IS1165 DDE" evidence="2">
    <location>
        <begin position="161"/>
        <end position="401"/>
    </location>
</feature>
<dbReference type="NCBIfam" id="NF033550">
    <property type="entry name" value="transpos_ISL3"/>
    <property type="match status" value="1"/>
</dbReference>
<dbReference type="RefSeq" id="WP_054321422.1">
    <property type="nucleotide sequence ID" value="NZ_QFFM01000052.1"/>
</dbReference>
<dbReference type="PANTHER" id="PTHR33498:SF1">
    <property type="entry name" value="TRANSPOSASE FOR INSERTION SEQUENCE ELEMENT IS1557"/>
    <property type="match status" value="1"/>
</dbReference>
<name>A0A2U2MYB6_9BIFI</name>
<keyword evidence="5" id="KW-1185">Reference proteome</keyword>
<accession>A0A2U2MYB6</accession>